<accession>A0A1I1YKN2</accession>
<evidence type="ECO:0000313" key="3">
    <source>
        <dbReference type="Proteomes" id="UP000199690"/>
    </source>
</evidence>
<dbReference type="Proteomes" id="UP000199690">
    <property type="component" value="Unassembled WGS sequence"/>
</dbReference>
<organism evidence="1 4">
    <name type="scientific">Saccharopolyspora kobensis</name>
    <dbReference type="NCBI Taxonomy" id="146035"/>
    <lineage>
        <taxon>Bacteria</taxon>
        <taxon>Bacillati</taxon>
        <taxon>Actinomycetota</taxon>
        <taxon>Actinomycetes</taxon>
        <taxon>Pseudonocardiales</taxon>
        <taxon>Pseudonocardiaceae</taxon>
        <taxon>Saccharopolyspora</taxon>
    </lineage>
</organism>
<gene>
    <name evidence="1" type="ORF">SAMN02982929_02121</name>
    <name evidence="2" type="ORF">SAMN05216506_109183</name>
</gene>
<reference evidence="1" key="1">
    <citation type="submission" date="2016-10" db="EMBL/GenBank/DDBJ databases">
        <authorList>
            <person name="de Groot N.N."/>
        </authorList>
    </citation>
    <scope>NUCLEOTIDE SEQUENCE [LARGE SCALE GENOMIC DNA]</scope>
    <source>
        <strain evidence="1">ATCC 20501</strain>
    </source>
</reference>
<reference evidence="3 4" key="2">
    <citation type="submission" date="2016-10" db="EMBL/GenBank/DDBJ databases">
        <authorList>
            <person name="Varghese N."/>
            <person name="Submissions S."/>
        </authorList>
    </citation>
    <scope>NUCLEOTIDE SEQUENCE [LARGE SCALE GENOMIC DNA]</scope>
    <source>
        <strain evidence="4">ATCC 20501</strain>
        <strain evidence="2 3">CGMCC 4.3529</strain>
    </source>
</reference>
<keyword evidence="3" id="KW-1185">Reference proteome</keyword>
<dbReference type="Gene3D" id="1.10.1780.10">
    <property type="entry name" value="Clp, N-terminal domain"/>
    <property type="match status" value="2"/>
</dbReference>
<dbReference type="RefSeq" id="WP_093355721.1">
    <property type="nucleotide sequence ID" value="NZ_FNVB01000003.1"/>
</dbReference>
<evidence type="ECO:0000313" key="2">
    <source>
        <dbReference type="EMBL" id="SFE18570.1"/>
    </source>
</evidence>
<dbReference type="AlphaFoldDB" id="A0A1H6A2D3"/>
<dbReference type="EMBL" id="FOME01000009">
    <property type="protein sequence ID" value="SFE18570.1"/>
    <property type="molecule type" value="Genomic_DNA"/>
</dbReference>
<accession>A0A1H6A2D3</accession>
<evidence type="ECO:0000313" key="1">
    <source>
        <dbReference type="EMBL" id="SEG42889.1"/>
    </source>
</evidence>
<sequence length="362" mass="38486">MSRTTLPCTEVSREVAEALTEAFRGAIRREQPAVGTEHVLSAVLDGDSAAGKVLAPTVRASGSMMGVIRAKGIGDHWVHDDDAEPVHDLAVTGLLREAEWAARRKDSDVPPPTGALRAALRQALLYADEHGTPRANTAHLLMGLLHTPQNRAHEALRERRVDRSDVLARLRVHPSAREPGEPPRTDTARTLRKMGLLTGRRGQLSVRLVAKLFGNGAPVFMVLRLEARRQAIRLGHGEVTTAHLLLAVLALDEQLTAAGERLSPELAGSGNAAELLRSRGVTLHAAASVALDLAPAAGELPRAGEFPEDGALVKVLTKARWRAEENGVPAGTDVLLAELLAEPEGLAAALLTGLGVDTDDLV</sequence>
<dbReference type="SUPFAM" id="SSF81923">
    <property type="entry name" value="Double Clp-N motif"/>
    <property type="match status" value="2"/>
</dbReference>
<name>A0A1H6A2D3_9PSEU</name>
<dbReference type="EMBL" id="FNVB01000003">
    <property type="protein sequence ID" value="SEG42889.1"/>
    <property type="molecule type" value="Genomic_DNA"/>
</dbReference>
<dbReference type="SMR" id="A0A1H6A2D3"/>
<evidence type="ECO:0000313" key="4">
    <source>
        <dbReference type="Proteomes" id="UP000236729"/>
    </source>
</evidence>
<dbReference type="InterPro" id="IPR036628">
    <property type="entry name" value="Clp_N_dom_sf"/>
</dbReference>
<protein>
    <submittedName>
        <fullName evidence="1">Clp amino terminal domain-containing protein, pathogenicity island component</fullName>
    </submittedName>
</protein>
<proteinExistence type="predicted"/>
<dbReference type="Proteomes" id="UP000236729">
    <property type="component" value="Unassembled WGS sequence"/>
</dbReference>